<keyword evidence="2" id="KW-0808">Transferase</keyword>
<feature type="domain" description="Reverse transcriptase" evidence="9">
    <location>
        <begin position="467"/>
        <end position="623"/>
    </location>
</feature>
<dbReference type="CDD" id="cd01647">
    <property type="entry name" value="RT_LTR"/>
    <property type="match status" value="1"/>
</dbReference>
<evidence type="ECO:0000256" key="5">
    <source>
        <dbReference type="ARBA" id="ARBA00022759"/>
    </source>
</evidence>
<keyword evidence="4" id="KW-0540">Nuclease</keyword>
<keyword evidence="3" id="KW-0548">Nucleotidyltransferase</keyword>
<dbReference type="PANTHER" id="PTHR37984:SF5">
    <property type="entry name" value="PROTEIN NYNRIN-LIKE"/>
    <property type="match status" value="1"/>
</dbReference>
<feature type="region of interest" description="Disordered" evidence="8">
    <location>
        <begin position="1"/>
        <end position="24"/>
    </location>
</feature>
<evidence type="ECO:0000256" key="3">
    <source>
        <dbReference type="ARBA" id="ARBA00022695"/>
    </source>
</evidence>
<dbReference type="CDD" id="cd09274">
    <property type="entry name" value="RNase_HI_RT_Ty3"/>
    <property type="match status" value="1"/>
</dbReference>
<dbReference type="Gene3D" id="2.40.70.10">
    <property type="entry name" value="Acid Proteases"/>
    <property type="match status" value="1"/>
</dbReference>
<sequence length="847" mass="97029">MPNPKPSIPFPSRRNDERNPEKANNQKEKFYQIFQDMSFEISFADALILMPKFASTFKALIGNKEKLGEMARTPLNEHCSAVLLKKLPEKLRDPGKFLIPCEFPGMDECLALADLGASINLMPLSVWKKLSLLELTPTCMTLELADRLISQPIGIAKDTSHALIDVYEGELTLRVDNKAVTFNLDQTSRYSANYNGMTANQIDVIELACEEYSQEVLGFSDVITSGNPTPYDPIVSTSSPTLTPFGDSDFLLLEEADAFLALEDDPTSPEVDQSYFDPEVLLLEALLNNDPSLPPPTQGMYFPEIRKELKVCEVKNEKSSIDDPHEVELKELPSHLEYAFLEGTDKLPVIIAKNLRENEKARLLTVLKSHKRAIAWKISDIKGIDPQFCTHKILMEEDYKPVVQSQRRVNPKIHKVIKKEVIKLLDSRMIYPISDSPWVSPVHCVPKKGRMTVVANEDNELIPTRLVTGWRVCIDYRKLNEATRKDHFPLPFMDQMLERLARNEFYCFLDGFSGYFQIPIDPQDQEKTTFTCPYGTFAYRRMPFGLCNAPGTFQRCMIAIFHNMIEKTIKVFMDDFSVFGDSFDSCLSNFERMLKRCEDTNLVLNWEKCHFMCREGIVLGHKISKSGIEVDRAKVDVIAKLPYPTTVKGARSFLGHADFYRRFIQDFSKIARPMTHLFEKETPFVFSKDCIDAFETLKKKLTEAPIIVVPDWDLPFELICDASDFAIGAVLGQRKTKHFQPIHYASKTMTEAQVHYTTTEKEMLDVVYAFEKFRSYLVLSKSIVYTDHSTLKYLLSKPDGKPRLLRWVLLLQVFDIIIRYKKMSENLAADHLSRLENPHKDVLEKKT</sequence>
<dbReference type="GO" id="GO:0003964">
    <property type="term" value="F:RNA-directed DNA polymerase activity"/>
    <property type="evidence" value="ECO:0007669"/>
    <property type="project" value="UniProtKB-KW"/>
</dbReference>
<evidence type="ECO:0000313" key="11">
    <source>
        <dbReference type="EMBL" id="GJU04575.1"/>
    </source>
</evidence>
<keyword evidence="6" id="KW-0378">Hydrolase</keyword>
<evidence type="ECO:0000259" key="10">
    <source>
        <dbReference type="Pfam" id="PF17917"/>
    </source>
</evidence>
<organism evidence="11 12">
    <name type="scientific">Tanacetum coccineum</name>
    <dbReference type="NCBI Taxonomy" id="301880"/>
    <lineage>
        <taxon>Eukaryota</taxon>
        <taxon>Viridiplantae</taxon>
        <taxon>Streptophyta</taxon>
        <taxon>Embryophyta</taxon>
        <taxon>Tracheophyta</taxon>
        <taxon>Spermatophyta</taxon>
        <taxon>Magnoliopsida</taxon>
        <taxon>eudicotyledons</taxon>
        <taxon>Gunneridae</taxon>
        <taxon>Pentapetalae</taxon>
        <taxon>asterids</taxon>
        <taxon>campanulids</taxon>
        <taxon>Asterales</taxon>
        <taxon>Asteraceae</taxon>
        <taxon>Asteroideae</taxon>
        <taxon>Anthemideae</taxon>
        <taxon>Anthemidinae</taxon>
        <taxon>Tanacetum</taxon>
    </lineage>
</organism>
<evidence type="ECO:0000313" key="12">
    <source>
        <dbReference type="Proteomes" id="UP001151760"/>
    </source>
</evidence>
<gene>
    <name evidence="11" type="ORF">Tco_1121005</name>
</gene>
<evidence type="ECO:0000256" key="7">
    <source>
        <dbReference type="ARBA" id="ARBA00022918"/>
    </source>
</evidence>
<dbReference type="InterPro" id="IPR043502">
    <property type="entry name" value="DNA/RNA_pol_sf"/>
</dbReference>
<feature type="domain" description="Reverse transcriptase RNase H-like" evidence="10">
    <location>
        <begin position="711"/>
        <end position="814"/>
    </location>
</feature>
<evidence type="ECO:0000256" key="8">
    <source>
        <dbReference type="SAM" id="MobiDB-lite"/>
    </source>
</evidence>
<dbReference type="InterPro" id="IPR041373">
    <property type="entry name" value="RT_RNaseH"/>
</dbReference>
<reference evidence="11" key="2">
    <citation type="submission" date="2022-01" db="EMBL/GenBank/DDBJ databases">
        <authorList>
            <person name="Yamashiro T."/>
            <person name="Shiraishi A."/>
            <person name="Satake H."/>
            <person name="Nakayama K."/>
        </authorList>
    </citation>
    <scope>NUCLEOTIDE SEQUENCE</scope>
</reference>
<keyword evidence="12" id="KW-1185">Reference proteome</keyword>
<evidence type="ECO:0000256" key="4">
    <source>
        <dbReference type="ARBA" id="ARBA00022722"/>
    </source>
</evidence>
<dbReference type="InterPro" id="IPR050951">
    <property type="entry name" value="Retrovirus_Pol_polyprotein"/>
</dbReference>
<dbReference type="InterPro" id="IPR043128">
    <property type="entry name" value="Rev_trsase/Diguanyl_cyclase"/>
</dbReference>
<dbReference type="EC" id="2.7.7.49" evidence="1"/>
<dbReference type="Proteomes" id="UP001151760">
    <property type="component" value="Unassembled WGS sequence"/>
</dbReference>
<evidence type="ECO:0000256" key="6">
    <source>
        <dbReference type="ARBA" id="ARBA00022801"/>
    </source>
</evidence>
<dbReference type="Gene3D" id="3.10.10.10">
    <property type="entry name" value="HIV Type 1 Reverse Transcriptase, subunit A, domain 1"/>
    <property type="match status" value="1"/>
</dbReference>
<dbReference type="InterPro" id="IPR000477">
    <property type="entry name" value="RT_dom"/>
</dbReference>
<name>A0ABQ5IWH1_9ASTR</name>
<dbReference type="SUPFAM" id="SSF56672">
    <property type="entry name" value="DNA/RNA polymerases"/>
    <property type="match status" value="1"/>
</dbReference>
<dbReference type="EMBL" id="BQNB010021262">
    <property type="protein sequence ID" value="GJU04575.1"/>
    <property type="molecule type" value="Genomic_DNA"/>
</dbReference>
<feature type="compositionally biased region" description="Basic and acidic residues" evidence="8">
    <location>
        <begin position="13"/>
        <end position="24"/>
    </location>
</feature>
<evidence type="ECO:0000256" key="2">
    <source>
        <dbReference type="ARBA" id="ARBA00022679"/>
    </source>
</evidence>
<dbReference type="Pfam" id="PF00078">
    <property type="entry name" value="RVT_1"/>
    <property type="match status" value="1"/>
</dbReference>
<reference evidence="11" key="1">
    <citation type="journal article" date="2022" name="Int. J. Mol. Sci.">
        <title>Draft Genome of Tanacetum Coccineum: Genomic Comparison of Closely Related Tanacetum-Family Plants.</title>
        <authorList>
            <person name="Yamashiro T."/>
            <person name="Shiraishi A."/>
            <person name="Nakayama K."/>
            <person name="Satake H."/>
        </authorList>
    </citation>
    <scope>NUCLEOTIDE SEQUENCE</scope>
</reference>
<keyword evidence="7 11" id="KW-0695">RNA-directed DNA polymerase</keyword>
<evidence type="ECO:0000256" key="1">
    <source>
        <dbReference type="ARBA" id="ARBA00012493"/>
    </source>
</evidence>
<dbReference type="Gene3D" id="3.30.70.270">
    <property type="match status" value="2"/>
</dbReference>
<dbReference type="PANTHER" id="PTHR37984">
    <property type="entry name" value="PROTEIN CBG26694"/>
    <property type="match status" value="1"/>
</dbReference>
<proteinExistence type="predicted"/>
<dbReference type="Pfam" id="PF17917">
    <property type="entry name" value="RT_RNaseH"/>
    <property type="match status" value="1"/>
</dbReference>
<accession>A0ABQ5IWH1</accession>
<evidence type="ECO:0000259" key="9">
    <source>
        <dbReference type="Pfam" id="PF00078"/>
    </source>
</evidence>
<keyword evidence="5" id="KW-0255">Endonuclease</keyword>
<dbReference type="InterPro" id="IPR021109">
    <property type="entry name" value="Peptidase_aspartic_dom_sf"/>
</dbReference>
<protein>
    <recommendedName>
        <fullName evidence="1">RNA-directed DNA polymerase</fullName>
        <ecNumber evidence="1">2.7.7.49</ecNumber>
    </recommendedName>
</protein>
<comment type="caution">
    <text evidence="11">The sequence shown here is derived from an EMBL/GenBank/DDBJ whole genome shotgun (WGS) entry which is preliminary data.</text>
</comment>